<dbReference type="EMBL" id="FTPK01000001">
    <property type="protein sequence ID" value="SIT66792.1"/>
    <property type="molecule type" value="Genomic_DNA"/>
</dbReference>
<dbReference type="STRING" id="233100.SAMN05216526_0694"/>
<keyword evidence="7 10" id="KW-0472">Membrane</keyword>
<dbReference type="NCBIfam" id="TIGR01133">
    <property type="entry name" value="murG"/>
    <property type="match status" value="1"/>
</dbReference>
<evidence type="ECO:0000256" key="7">
    <source>
        <dbReference type="ARBA" id="ARBA00023136"/>
    </source>
</evidence>
<evidence type="ECO:0000259" key="13">
    <source>
        <dbReference type="Pfam" id="PF04101"/>
    </source>
</evidence>
<feature type="binding site" evidence="10">
    <location>
        <begin position="13"/>
        <end position="15"/>
    </location>
    <ligand>
        <name>UDP-N-acetyl-alpha-D-glucosamine</name>
        <dbReference type="ChEBI" id="CHEBI:57705"/>
    </ligand>
</feature>
<keyword evidence="4 10" id="KW-0808">Transferase</keyword>
<evidence type="ECO:0000256" key="6">
    <source>
        <dbReference type="ARBA" id="ARBA00022984"/>
    </source>
</evidence>
<feature type="binding site" evidence="10">
    <location>
        <position position="192"/>
    </location>
    <ligand>
        <name>UDP-N-acetyl-alpha-D-glucosamine</name>
        <dbReference type="ChEBI" id="CHEBI:57705"/>
    </ligand>
</feature>
<comment type="similarity">
    <text evidence="10">Belongs to the glycosyltransferase 28 family. MurG subfamily.</text>
</comment>
<gene>
    <name evidence="10" type="primary">murG</name>
    <name evidence="14" type="ORF">SAMN05216526_0694</name>
</gene>
<organism evidence="14 15">
    <name type="scientific">Ectothiorhodosinus mongolicus</name>
    <dbReference type="NCBI Taxonomy" id="233100"/>
    <lineage>
        <taxon>Bacteria</taxon>
        <taxon>Pseudomonadati</taxon>
        <taxon>Pseudomonadota</taxon>
        <taxon>Gammaproteobacteria</taxon>
        <taxon>Chromatiales</taxon>
        <taxon>Ectothiorhodospiraceae</taxon>
        <taxon>Ectothiorhodosinus</taxon>
    </lineage>
</organism>
<dbReference type="GO" id="GO:0005886">
    <property type="term" value="C:plasma membrane"/>
    <property type="evidence" value="ECO:0007669"/>
    <property type="project" value="UniProtKB-SubCell"/>
</dbReference>
<evidence type="ECO:0000256" key="11">
    <source>
        <dbReference type="SAM" id="Phobius"/>
    </source>
</evidence>
<dbReference type="Gene3D" id="3.40.50.2000">
    <property type="entry name" value="Glycogen Phosphorylase B"/>
    <property type="match status" value="2"/>
</dbReference>
<dbReference type="AlphaFoldDB" id="A0A1R3VQ61"/>
<proteinExistence type="inferred from homology"/>
<dbReference type="GO" id="GO:0071555">
    <property type="term" value="P:cell wall organization"/>
    <property type="evidence" value="ECO:0007669"/>
    <property type="project" value="UniProtKB-KW"/>
</dbReference>
<keyword evidence="2 10" id="KW-0132">Cell division</keyword>
<evidence type="ECO:0000256" key="8">
    <source>
        <dbReference type="ARBA" id="ARBA00023306"/>
    </source>
</evidence>
<dbReference type="GO" id="GO:0051991">
    <property type="term" value="F:UDP-N-acetyl-D-glucosamine:N-acetylmuramoyl-L-alanyl-D-glutamyl-meso-2,6-diaminopimelyl-D-alanyl-D-alanine-diphosphoundecaprenol 4-beta-N-acetylglucosaminlytransferase activity"/>
    <property type="evidence" value="ECO:0007669"/>
    <property type="project" value="RHEA"/>
</dbReference>
<evidence type="ECO:0000313" key="15">
    <source>
        <dbReference type="Proteomes" id="UP000223759"/>
    </source>
</evidence>
<dbReference type="HAMAP" id="MF_00033">
    <property type="entry name" value="MurG"/>
    <property type="match status" value="1"/>
</dbReference>
<feature type="domain" description="Glycosyl transferase family 28 C-terminal" evidence="13">
    <location>
        <begin position="186"/>
        <end position="346"/>
    </location>
</feature>
<keyword evidence="15" id="KW-1185">Reference proteome</keyword>
<feature type="binding site" evidence="10">
    <location>
        <position position="164"/>
    </location>
    <ligand>
        <name>UDP-N-acetyl-alpha-D-glucosamine</name>
        <dbReference type="ChEBI" id="CHEBI:57705"/>
    </ligand>
</feature>
<evidence type="ECO:0000256" key="5">
    <source>
        <dbReference type="ARBA" id="ARBA00022960"/>
    </source>
</evidence>
<dbReference type="CDD" id="cd03785">
    <property type="entry name" value="GT28_MurG"/>
    <property type="match status" value="1"/>
</dbReference>
<dbReference type="PANTHER" id="PTHR21015">
    <property type="entry name" value="UDP-N-ACETYLGLUCOSAMINE--N-ACETYLMURAMYL-(PENTAPEPTIDE) PYROPHOSPHORYL-UNDECAPRENOL N-ACETYLGLUCOSAMINE TRANSFERASE 1"/>
    <property type="match status" value="1"/>
</dbReference>
<feature type="transmembrane region" description="Helical" evidence="11">
    <location>
        <begin position="68"/>
        <end position="90"/>
    </location>
</feature>
<feature type="transmembrane region" description="Helical" evidence="11">
    <location>
        <begin position="97"/>
        <end position="120"/>
    </location>
</feature>
<dbReference type="UniPathway" id="UPA00219"/>
<feature type="binding site" evidence="10">
    <location>
        <begin position="264"/>
        <end position="269"/>
    </location>
    <ligand>
        <name>UDP-N-acetyl-alpha-D-glucosamine</name>
        <dbReference type="ChEBI" id="CHEBI:57705"/>
    </ligand>
</feature>
<dbReference type="EC" id="2.4.1.227" evidence="10"/>
<dbReference type="GO" id="GO:0009252">
    <property type="term" value="P:peptidoglycan biosynthetic process"/>
    <property type="evidence" value="ECO:0007669"/>
    <property type="project" value="UniProtKB-UniRule"/>
</dbReference>
<reference evidence="14 15" key="1">
    <citation type="submission" date="2017-01" db="EMBL/GenBank/DDBJ databases">
        <authorList>
            <person name="Mah S.A."/>
            <person name="Swanson W.J."/>
            <person name="Moy G.W."/>
            <person name="Vacquier V.D."/>
        </authorList>
    </citation>
    <scope>NUCLEOTIDE SEQUENCE [LARGE SCALE GENOMIC DNA]</scope>
    <source>
        <strain evidence="14 15">M9</strain>
    </source>
</reference>
<evidence type="ECO:0000259" key="12">
    <source>
        <dbReference type="Pfam" id="PF03033"/>
    </source>
</evidence>
<feature type="binding site" evidence="10">
    <location>
        <position position="125"/>
    </location>
    <ligand>
        <name>UDP-N-acetyl-alpha-D-glucosamine</name>
        <dbReference type="ChEBI" id="CHEBI:57705"/>
    </ligand>
</feature>
<keyword evidence="9 10" id="KW-0961">Cell wall biogenesis/degradation</keyword>
<keyword evidence="6 10" id="KW-0573">Peptidoglycan synthesis</keyword>
<dbReference type="GO" id="GO:0050511">
    <property type="term" value="F:undecaprenyldiphospho-muramoylpentapeptide beta-N-acetylglucosaminyltransferase activity"/>
    <property type="evidence" value="ECO:0007669"/>
    <property type="project" value="UniProtKB-UniRule"/>
</dbReference>
<dbReference type="PANTHER" id="PTHR21015:SF22">
    <property type="entry name" value="GLYCOSYLTRANSFERASE"/>
    <property type="match status" value="1"/>
</dbReference>
<dbReference type="SUPFAM" id="SSF53756">
    <property type="entry name" value="UDP-Glycosyltransferase/glycogen phosphorylase"/>
    <property type="match status" value="1"/>
</dbReference>
<dbReference type="GO" id="GO:0051301">
    <property type="term" value="P:cell division"/>
    <property type="evidence" value="ECO:0007669"/>
    <property type="project" value="UniProtKB-KW"/>
</dbReference>
<dbReference type="InterPro" id="IPR006009">
    <property type="entry name" value="GlcNAc_MurG"/>
</dbReference>
<keyword evidence="3 10" id="KW-0328">Glycosyltransferase</keyword>
<evidence type="ECO:0000256" key="2">
    <source>
        <dbReference type="ARBA" id="ARBA00022618"/>
    </source>
</evidence>
<dbReference type="InterPro" id="IPR007235">
    <property type="entry name" value="Glyco_trans_28_C"/>
</dbReference>
<name>A0A1R3VQ61_9GAMM</name>
<dbReference type="Proteomes" id="UP000223759">
    <property type="component" value="Unassembled WGS sequence"/>
</dbReference>
<dbReference type="GO" id="GO:0005975">
    <property type="term" value="P:carbohydrate metabolic process"/>
    <property type="evidence" value="ECO:0007669"/>
    <property type="project" value="InterPro"/>
</dbReference>
<protein>
    <recommendedName>
        <fullName evidence="10">UDP-N-acetylglucosamine--N-acetylmuramyl-(pentapeptide) pyrophosphoryl-undecaprenol N-acetylglucosamine transferase</fullName>
        <ecNumber evidence="10">2.4.1.227</ecNumber>
    </recommendedName>
    <alternativeName>
        <fullName evidence="10">Undecaprenyl-PP-MurNAc-pentapeptide-UDPGlcNAc GlcNAc transferase</fullName>
    </alternativeName>
</protein>
<evidence type="ECO:0000256" key="9">
    <source>
        <dbReference type="ARBA" id="ARBA00023316"/>
    </source>
</evidence>
<evidence type="ECO:0000256" key="4">
    <source>
        <dbReference type="ARBA" id="ARBA00022679"/>
    </source>
</evidence>
<keyword evidence="11" id="KW-0812">Transmembrane</keyword>
<dbReference type="Pfam" id="PF04101">
    <property type="entry name" value="Glyco_tran_28_C"/>
    <property type="match status" value="1"/>
</dbReference>
<feature type="binding site" evidence="10">
    <location>
        <position position="290"/>
    </location>
    <ligand>
        <name>UDP-N-acetyl-alpha-D-glucosamine</name>
        <dbReference type="ChEBI" id="CHEBI:57705"/>
    </ligand>
</feature>
<keyword evidence="8 10" id="KW-0131">Cell cycle</keyword>
<comment type="function">
    <text evidence="10">Cell wall formation. Catalyzes the transfer of a GlcNAc subunit on undecaprenyl-pyrophosphoryl-MurNAc-pentapeptide (lipid intermediate I) to form undecaprenyl-pyrophosphoryl-MurNAc-(pentapeptide)GlcNAc (lipid intermediate II).</text>
</comment>
<keyword evidence="5 10" id="KW-0133">Cell shape</keyword>
<dbReference type="Pfam" id="PF03033">
    <property type="entry name" value="Glyco_transf_28"/>
    <property type="match status" value="1"/>
</dbReference>
<sequence length="360" mass="37443">MSGARILVMAGGTGGHVFPGLAVAKLLRQQGHEVRWLGTATGLEARLVPAANITLHTLPVSGLRGKGLMTWLLAPWKLGVAMWAALGLLWRLKPRAVLGLGGFASGPGGLVAAALGYPLVIHEQNAIAGMTNRWLAKRADLVLQAFPGTFAPALEPVTVGNPVRTEIADLPAPEQRYAQRSGPLQILVVGGSLGALALNTIVPQALAQLPADTFVVRHQAGERTLAQAQQAYTEAGVVAEVTAFIEDMAAAYAGADVVICRAGALTVSELAAAGVASILVPFPHAVDDHQTANAAYLTDVDAALLLPQSELSAERLAETLKSLDRDRLQAMAVQARQQAKVDATEQVARACQMLAEGGGA</sequence>
<dbReference type="RefSeq" id="WP_076754953.1">
    <property type="nucleotide sequence ID" value="NZ_CP023018.1"/>
</dbReference>
<comment type="subcellular location">
    <subcellularLocation>
        <location evidence="10">Cell membrane</location>
        <topology evidence="10">Peripheral membrane protein</topology>
        <orientation evidence="10">Cytoplasmic side</orientation>
    </subcellularLocation>
</comment>
<feature type="domain" description="Glycosyltransferase family 28 N-terminal" evidence="12">
    <location>
        <begin position="6"/>
        <end position="142"/>
    </location>
</feature>
<dbReference type="InterPro" id="IPR004276">
    <property type="entry name" value="GlycoTrans_28_N"/>
</dbReference>
<dbReference type="OrthoDB" id="9808936at2"/>
<evidence type="ECO:0000256" key="1">
    <source>
        <dbReference type="ARBA" id="ARBA00022475"/>
    </source>
</evidence>
<comment type="pathway">
    <text evidence="10">Cell wall biogenesis; peptidoglycan biosynthesis.</text>
</comment>
<accession>A0A1R3VQ61</accession>
<keyword evidence="11" id="KW-1133">Transmembrane helix</keyword>
<dbReference type="GO" id="GO:0008360">
    <property type="term" value="P:regulation of cell shape"/>
    <property type="evidence" value="ECO:0007669"/>
    <property type="project" value="UniProtKB-KW"/>
</dbReference>
<evidence type="ECO:0000256" key="10">
    <source>
        <dbReference type="HAMAP-Rule" id="MF_00033"/>
    </source>
</evidence>
<evidence type="ECO:0000256" key="3">
    <source>
        <dbReference type="ARBA" id="ARBA00022676"/>
    </source>
</evidence>
<comment type="catalytic activity">
    <reaction evidence="10">
        <text>di-trans,octa-cis-undecaprenyl diphospho-N-acetyl-alpha-D-muramoyl-L-alanyl-D-glutamyl-meso-2,6-diaminopimeloyl-D-alanyl-D-alanine + UDP-N-acetyl-alpha-D-glucosamine = di-trans,octa-cis-undecaprenyl diphospho-[N-acetyl-alpha-D-glucosaminyl-(1-&gt;4)]-N-acetyl-alpha-D-muramoyl-L-alanyl-D-glutamyl-meso-2,6-diaminopimeloyl-D-alanyl-D-alanine + UDP + H(+)</text>
        <dbReference type="Rhea" id="RHEA:31227"/>
        <dbReference type="ChEBI" id="CHEBI:15378"/>
        <dbReference type="ChEBI" id="CHEBI:57705"/>
        <dbReference type="ChEBI" id="CHEBI:58223"/>
        <dbReference type="ChEBI" id="CHEBI:61387"/>
        <dbReference type="ChEBI" id="CHEBI:61388"/>
        <dbReference type="EC" id="2.4.1.227"/>
    </reaction>
</comment>
<evidence type="ECO:0000313" key="14">
    <source>
        <dbReference type="EMBL" id="SIT66792.1"/>
    </source>
</evidence>
<feature type="binding site" evidence="10">
    <location>
        <position position="245"/>
    </location>
    <ligand>
        <name>UDP-N-acetyl-alpha-D-glucosamine</name>
        <dbReference type="ChEBI" id="CHEBI:57705"/>
    </ligand>
</feature>
<keyword evidence="1 10" id="KW-1003">Cell membrane</keyword>